<organism evidence="15 16">
    <name type="scientific">Chytriomyces confervae</name>
    <dbReference type="NCBI Taxonomy" id="246404"/>
    <lineage>
        <taxon>Eukaryota</taxon>
        <taxon>Fungi</taxon>
        <taxon>Fungi incertae sedis</taxon>
        <taxon>Chytridiomycota</taxon>
        <taxon>Chytridiomycota incertae sedis</taxon>
        <taxon>Chytridiomycetes</taxon>
        <taxon>Chytridiales</taxon>
        <taxon>Chytriomycetaceae</taxon>
        <taxon>Chytriomyces</taxon>
    </lineage>
</organism>
<feature type="transmembrane region" description="Helical" evidence="12">
    <location>
        <begin position="914"/>
        <end position="937"/>
    </location>
</feature>
<keyword evidence="6" id="KW-0808">Transferase</keyword>
<dbReference type="Proteomes" id="UP000320333">
    <property type="component" value="Unassembled WGS sequence"/>
</dbReference>
<keyword evidence="16" id="KW-1185">Reference proteome</keyword>
<keyword evidence="12" id="KW-0472">Membrane</keyword>
<keyword evidence="9" id="KW-0067">ATP-binding</keyword>
<dbReference type="Gene3D" id="3.40.50.300">
    <property type="entry name" value="P-loop containing nucleotide triphosphate hydrolases"/>
    <property type="match status" value="1"/>
</dbReference>
<feature type="transmembrane region" description="Helical" evidence="12">
    <location>
        <begin position="765"/>
        <end position="788"/>
    </location>
</feature>
<evidence type="ECO:0000256" key="12">
    <source>
        <dbReference type="SAM" id="Phobius"/>
    </source>
</evidence>
<evidence type="ECO:0000256" key="7">
    <source>
        <dbReference type="ARBA" id="ARBA00022741"/>
    </source>
</evidence>
<dbReference type="PANTHER" id="PTHR12755:SF3">
    <property type="entry name" value="POLYNUCLEOTIDE 5'-HYDROXYL-KINASE NOL9"/>
    <property type="match status" value="1"/>
</dbReference>
<feature type="compositionally biased region" description="Basic and acidic residues" evidence="11">
    <location>
        <begin position="42"/>
        <end position="56"/>
    </location>
</feature>
<feature type="transmembrane region" description="Helical" evidence="12">
    <location>
        <begin position="887"/>
        <end position="908"/>
    </location>
</feature>
<evidence type="ECO:0000259" key="13">
    <source>
        <dbReference type="Pfam" id="PF16575"/>
    </source>
</evidence>
<dbReference type="AlphaFoldDB" id="A0A507EZX4"/>
<comment type="similarity">
    <text evidence="2">Belongs to the Clp1 family. NOL9/GRC3 subfamily.</text>
</comment>
<keyword evidence="5" id="KW-0698">rRNA processing</keyword>
<dbReference type="STRING" id="246404.A0A507EZX4"/>
<evidence type="ECO:0000256" key="8">
    <source>
        <dbReference type="ARBA" id="ARBA00022777"/>
    </source>
</evidence>
<proteinExistence type="inferred from homology"/>
<evidence type="ECO:0000256" key="9">
    <source>
        <dbReference type="ARBA" id="ARBA00022840"/>
    </source>
</evidence>
<feature type="domain" description="Clp1 P-loop" evidence="13">
    <location>
        <begin position="279"/>
        <end position="442"/>
    </location>
</feature>
<feature type="domain" description="NOL9 C-terminal" evidence="14">
    <location>
        <begin position="583"/>
        <end position="622"/>
    </location>
</feature>
<sequence>MKKAAPTTPSVTGNQFSALRKIKRSKSDPAEASSPANTAKRARQEEQVLEEADRIIASHSPKPKKSAEPLRRLFEPVYGAVVNSEEHAISLIGLKMGEFAPFQGAALVCAVKGAVSIAGAVLVASEDKLQPSFLPCFSPKSSSFLVIESVPIPSASALNASSSSNHDNHAVGFRISDVIATLMNKLTKCGDVFDTILAVKSIEASGIFSIGKRAPLFKDLFKLTVLSELNRDARVNIEGFNLVTEPNPPHSILSIPPSWTDATSQILEAPKSPVVCIIGSKGLGKSTLSKYTVNRLLSKYAQVAFLDCDLGQPEFTVSGQVSLHVLRDPILGPAFTHLKQPLQSCYLGATSPKNDPDWYISCIVELWRVYLAKVGRVVPLVINTDGWVKGESSPQMVDHQIKRNIRPSHVLQLGVDSMSSAAIAKNIRDDLAAILHTPDQPASQVQIMNAEGFDESLQRGSSKYNAQDLRSLAMISYFAQCSNVDSSARICITDAGYKCPPIWKFSSSIASRTPVSVPWNAVKLRFLSVEVPFSQSLVALNGTLVGLVEDSTPYETAKARSDSETEPTDLKIIPSGIQIPPQSQNCVGLGIVRGIDPVSKLFYIITPVPLEQLKRVNLILRGPGVEFPASIWTDGFETECPVPMPTARLLRPCSTHPSTLLCWSLRALKAFTQGHSKIDGRDLDTLFTRTSKQCMVYVFLAAVSLFVLLCLVKFIIIDETLSQGVKLTSRTIFNKFNTAISVGGLSLVGYYAFEAVAVLQGKSITTVYALGAHVCLTGIQFCYMSYNWLRGEAIFDITNPHFLPFLRIIVRVLPLVLFTPSIVALIILLGGPSDILTHVSNVTFATSAFLVSSFDGVVRVSFSIYLRKSDTTTELLQADNSRFRITCFYGLVTTSFEVVTISGTLFAVTRTSNVEYQIVMVAVRAFLMCGYVTLVLLKVALHR</sequence>
<gene>
    <name evidence="15" type="ORF">CcCBS67573_g07066</name>
</gene>
<evidence type="ECO:0000259" key="14">
    <source>
        <dbReference type="Pfam" id="PF25467"/>
    </source>
</evidence>
<evidence type="ECO:0000256" key="6">
    <source>
        <dbReference type="ARBA" id="ARBA00022679"/>
    </source>
</evidence>
<dbReference type="GO" id="GO:0000448">
    <property type="term" value="P:cleavage in ITS2 between 5.8S rRNA and LSU-rRNA of tricistronic rRNA transcript (SSU-rRNA, 5.8S rRNA, LSU-rRNA)"/>
    <property type="evidence" value="ECO:0007669"/>
    <property type="project" value="TreeGrafter"/>
</dbReference>
<evidence type="ECO:0000313" key="15">
    <source>
        <dbReference type="EMBL" id="TPX68796.1"/>
    </source>
</evidence>
<evidence type="ECO:0000256" key="2">
    <source>
        <dbReference type="ARBA" id="ARBA00011003"/>
    </source>
</evidence>
<dbReference type="Pfam" id="PF25467">
    <property type="entry name" value="NOL9_C"/>
    <property type="match status" value="1"/>
</dbReference>
<accession>A0A507EZX4</accession>
<dbReference type="GO" id="GO:0051731">
    <property type="term" value="F:polynucleotide 5'-hydroxyl-kinase activity"/>
    <property type="evidence" value="ECO:0007669"/>
    <property type="project" value="InterPro"/>
</dbReference>
<dbReference type="GO" id="GO:0005730">
    <property type="term" value="C:nucleolus"/>
    <property type="evidence" value="ECO:0007669"/>
    <property type="project" value="UniProtKB-SubCell"/>
</dbReference>
<feature type="transmembrane region" description="Helical" evidence="12">
    <location>
        <begin position="842"/>
        <end position="866"/>
    </location>
</feature>
<protein>
    <recommendedName>
        <fullName evidence="4">Polynucleotide 5'-hydroxyl-kinase GRC3</fullName>
    </recommendedName>
    <alternativeName>
        <fullName evidence="3">Polynucleotide 5'-hydroxyl-kinase grc3</fullName>
    </alternativeName>
</protein>
<dbReference type="EMBL" id="QEAP01000341">
    <property type="protein sequence ID" value="TPX68796.1"/>
    <property type="molecule type" value="Genomic_DNA"/>
</dbReference>
<feature type="transmembrane region" description="Helical" evidence="12">
    <location>
        <begin position="808"/>
        <end position="830"/>
    </location>
</feature>
<dbReference type="InterPro" id="IPR057570">
    <property type="entry name" value="NOL9_C"/>
</dbReference>
<evidence type="ECO:0000256" key="3">
    <source>
        <dbReference type="ARBA" id="ARBA00018706"/>
    </source>
</evidence>
<dbReference type="InterPro" id="IPR045116">
    <property type="entry name" value="Clp1/Grc3"/>
</dbReference>
<keyword evidence="8" id="KW-0418">Kinase</keyword>
<feature type="transmembrane region" description="Helical" evidence="12">
    <location>
        <begin position="736"/>
        <end position="753"/>
    </location>
</feature>
<dbReference type="Pfam" id="PF16575">
    <property type="entry name" value="CLP1_P"/>
    <property type="match status" value="1"/>
</dbReference>
<dbReference type="InterPro" id="IPR027417">
    <property type="entry name" value="P-loop_NTPase"/>
</dbReference>
<dbReference type="GO" id="GO:0005524">
    <property type="term" value="F:ATP binding"/>
    <property type="evidence" value="ECO:0007669"/>
    <property type="project" value="UniProtKB-KW"/>
</dbReference>
<comment type="subcellular location">
    <subcellularLocation>
        <location evidence="1">Nucleus</location>
        <location evidence="1">Nucleolus</location>
    </subcellularLocation>
</comment>
<evidence type="ECO:0000313" key="16">
    <source>
        <dbReference type="Proteomes" id="UP000320333"/>
    </source>
</evidence>
<name>A0A507EZX4_9FUNG</name>
<keyword evidence="12" id="KW-1133">Transmembrane helix</keyword>
<keyword evidence="7" id="KW-0547">Nucleotide-binding</keyword>
<feature type="compositionally biased region" description="Polar residues" evidence="11">
    <location>
        <begin position="7"/>
        <end position="17"/>
    </location>
</feature>
<keyword evidence="12" id="KW-0812">Transmembrane</keyword>
<evidence type="ECO:0000256" key="5">
    <source>
        <dbReference type="ARBA" id="ARBA00022552"/>
    </source>
</evidence>
<dbReference type="PANTHER" id="PTHR12755">
    <property type="entry name" value="CLEAVAGE/POLYADENYLATION FACTOR IA SUBUNIT CLP1P"/>
    <property type="match status" value="1"/>
</dbReference>
<dbReference type="InterPro" id="IPR032319">
    <property type="entry name" value="CLP1_P"/>
</dbReference>
<dbReference type="OrthoDB" id="2405412at2759"/>
<comment type="caution">
    <text evidence="15">The sequence shown here is derived from an EMBL/GenBank/DDBJ whole genome shotgun (WGS) entry which is preliminary data.</text>
</comment>
<feature type="region of interest" description="Disordered" evidence="11">
    <location>
        <begin position="1"/>
        <end position="68"/>
    </location>
</feature>
<feature type="transmembrane region" description="Helical" evidence="12">
    <location>
        <begin position="695"/>
        <end position="716"/>
    </location>
</feature>
<evidence type="ECO:0000256" key="10">
    <source>
        <dbReference type="ARBA" id="ARBA00023242"/>
    </source>
</evidence>
<keyword evidence="10" id="KW-0539">Nucleus</keyword>
<dbReference type="SUPFAM" id="SSF52540">
    <property type="entry name" value="P-loop containing nucleoside triphosphate hydrolases"/>
    <property type="match status" value="1"/>
</dbReference>
<evidence type="ECO:0000256" key="4">
    <source>
        <dbReference type="ARBA" id="ARBA00019824"/>
    </source>
</evidence>
<evidence type="ECO:0000256" key="1">
    <source>
        <dbReference type="ARBA" id="ARBA00004604"/>
    </source>
</evidence>
<reference evidence="15 16" key="1">
    <citation type="journal article" date="2019" name="Sci. Rep.">
        <title>Comparative genomics of chytrid fungi reveal insights into the obligate biotrophic and pathogenic lifestyle of Synchytrium endobioticum.</title>
        <authorList>
            <person name="van de Vossenberg B.T.L.H."/>
            <person name="Warris S."/>
            <person name="Nguyen H.D.T."/>
            <person name="van Gent-Pelzer M.P.E."/>
            <person name="Joly D.L."/>
            <person name="van de Geest H.C."/>
            <person name="Bonants P.J.M."/>
            <person name="Smith D.S."/>
            <person name="Levesque C.A."/>
            <person name="van der Lee T.A.J."/>
        </authorList>
    </citation>
    <scope>NUCLEOTIDE SEQUENCE [LARGE SCALE GENOMIC DNA]</scope>
    <source>
        <strain evidence="15 16">CBS 675.73</strain>
    </source>
</reference>
<evidence type="ECO:0000256" key="11">
    <source>
        <dbReference type="SAM" id="MobiDB-lite"/>
    </source>
</evidence>